<dbReference type="EMBL" id="LC511659">
    <property type="protein sequence ID" value="BBP41998.1"/>
    <property type="molecule type" value="Genomic_DNA"/>
</dbReference>
<reference evidence="1" key="1">
    <citation type="journal article" date="2020" name="MSphere">
        <title>High Prevalence of Colistin-Resistant Escherichia Coli With Chromosomally Carried mcr-1 in Healthy Residents in Vietnam.</title>
        <authorList>
            <person name="Yamaguchi T."/>
            <person name="Kawahara R."/>
            <person name="Hamamoto K."/>
            <person name="Hirai I."/>
            <person name="Khong D.T."/>
            <person name="Nguyen T.N."/>
            <person name="Tran H.T."/>
            <person name="Motooka D."/>
            <person name="Nakamura S."/>
            <person name="Yamamoto Y."/>
        </authorList>
    </citation>
    <scope>NUCLEOTIDE SEQUENCE</scope>
    <source>
        <strain evidence="1">2017.15.03CC</strain>
        <plasmid evidence="1">p2017.15.03CC</plasmid>
    </source>
</reference>
<dbReference type="AlphaFoldDB" id="A0A6C7H073"/>
<name>A0A6C7H073_ECOLX</name>
<geneLocation type="plasmid" evidence="1">
    <name>p2017.15.03CC</name>
</geneLocation>
<gene>
    <name evidence="1" type="ORF">VEGS13_0580</name>
</gene>
<keyword evidence="1" id="KW-0614">Plasmid</keyword>
<evidence type="ECO:0000313" key="1">
    <source>
        <dbReference type="EMBL" id="BBP41998.1"/>
    </source>
</evidence>
<sequence length="82" mass="8331">MAIPRITVRKATIIGILNIDLSSITSVKLAPALPIIKAINAPRPIPLVISTDASGITASARIYNGIPTTALSGMAKGLSAPA</sequence>
<proteinExistence type="predicted"/>
<organism evidence="1">
    <name type="scientific">Escherichia coli</name>
    <dbReference type="NCBI Taxonomy" id="562"/>
    <lineage>
        <taxon>Bacteria</taxon>
        <taxon>Pseudomonadati</taxon>
        <taxon>Pseudomonadota</taxon>
        <taxon>Gammaproteobacteria</taxon>
        <taxon>Enterobacterales</taxon>
        <taxon>Enterobacteriaceae</taxon>
        <taxon>Escherichia</taxon>
    </lineage>
</organism>
<protein>
    <submittedName>
        <fullName evidence="1">Uncharacterized protein</fullName>
    </submittedName>
</protein>
<accession>A0A6C7H073</accession>